<feature type="region of interest" description="Disordered" evidence="4">
    <location>
        <begin position="1"/>
        <end position="30"/>
    </location>
</feature>
<reference evidence="6" key="1">
    <citation type="submission" date="2020-11" db="EMBL/GenBank/DDBJ databases">
        <authorList>
            <consortium name="DOE Joint Genome Institute"/>
            <person name="Ahrendt S."/>
            <person name="Riley R."/>
            <person name="Andreopoulos W."/>
            <person name="Labutti K."/>
            <person name="Pangilinan J."/>
            <person name="Ruiz-Duenas F.J."/>
            <person name="Barrasa J.M."/>
            <person name="Sanchez-Garcia M."/>
            <person name="Camarero S."/>
            <person name="Miyauchi S."/>
            <person name="Serrano A."/>
            <person name="Linde D."/>
            <person name="Babiker R."/>
            <person name="Drula E."/>
            <person name="Ayuso-Fernandez I."/>
            <person name="Pacheco R."/>
            <person name="Padilla G."/>
            <person name="Ferreira P."/>
            <person name="Barriuso J."/>
            <person name="Kellner H."/>
            <person name="Castanera R."/>
            <person name="Alfaro M."/>
            <person name="Ramirez L."/>
            <person name="Pisabarro A.G."/>
            <person name="Kuo A."/>
            <person name="Tritt A."/>
            <person name="Lipzen A."/>
            <person name="He G."/>
            <person name="Yan M."/>
            <person name="Ng V."/>
            <person name="Cullen D."/>
            <person name="Martin F."/>
            <person name="Rosso M.-N."/>
            <person name="Henrissat B."/>
            <person name="Hibbett D."/>
            <person name="Martinez A.T."/>
            <person name="Grigoriev I.V."/>
        </authorList>
    </citation>
    <scope>NUCLEOTIDE SEQUENCE</scope>
    <source>
        <strain evidence="6">CBS 506.95</strain>
    </source>
</reference>
<dbReference type="AlphaFoldDB" id="A0A9P6EB19"/>
<feature type="compositionally biased region" description="Polar residues" evidence="4">
    <location>
        <begin position="370"/>
        <end position="387"/>
    </location>
</feature>
<feature type="domain" description="CUE" evidence="5">
    <location>
        <begin position="25"/>
        <end position="51"/>
    </location>
</feature>
<evidence type="ECO:0000259" key="5">
    <source>
        <dbReference type="Pfam" id="PF02845"/>
    </source>
</evidence>
<dbReference type="PANTHER" id="PTHR16308">
    <property type="entry name" value="UBIQUITIN ASSOCIATED PROTEIN 2-LIKE/LINGERER"/>
    <property type="match status" value="1"/>
</dbReference>
<comment type="subcellular location">
    <subcellularLocation>
        <location evidence="1">Cytoplasm</location>
    </subcellularLocation>
</comment>
<feature type="compositionally biased region" description="Polar residues" evidence="4">
    <location>
        <begin position="79"/>
        <end position="89"/>
    </location>
</feature>
<feature type="compositionally biased region" description="Polar residues" evidence="4">
    <location>
        <begin position="723"/>
        <end position="733"/>
    </location>
</feature>
<feature type="compositionally biased region" description="Polar residues" evidence="4">
    <location>
        <begin position="510"/>
        <end position="550"/>
    </location>
</feature>
<dbReference type="GO" id="GO:0005634">
    <property type="term" value="C:nucleus"/>
    <property type="evidence" value="ECO:0007669"/>
    <property type="project" value="TreeGrafter"/>
</dbReference>
<feature type="compositionally biased region" description="Polar residues" evidence="4">
    <location>
        <begin position="800"/>
        <end position="822"/>
    </location>
</feature>
<feature type="region of interest" description="Disordered" evidence="4">
    <location>
        <begin position="57"/>
        <end position="195"/>
    </location>
</feature>
<feature type="compositionally biased region" description="Low complexity" evidence="4">
    <location>
        <begin position="920"/>
        <end position="947"/>
    </location>
</feature>
<dbReference type="OrthoDB" id="5396806at2759"/>
<feature type="compositionally biased region" description="Low complexity" evidence="4">
    <location>
        <begin position="468"/>
        <end position="487"/>
    </location>
</feature>
<dbReference type="GO" id="GO:0005737">
    <property type="term" value="C:cytoplasm"/>
    <property type="evidence" value="ECO:0007669"/>
    <property type="project" value="UniProtKB-SubCell"/>
</dbReference>
<feature type="compositionally biased region" description="Low complexity" evidence="4">
    <location>
        <begin position="239"/>
        <end position="253"/>
    </location>
</feature>
<accession>A0A9P6EB19</accession>
<dbReference type="GO" id="GO:0043130">
    <property type="term" value="F:ubiquitin binding"/>
    <property type="evidence" value="ECO:0007669"/>
    <property type="project" value="InterPro"/>
</dbReference>
<feature type="region of interest" description="Disordered" evidence="4">
    <location>
        <begin position="367"/>
        <end position="404"/>
    </location>
</feature>
<name>A0A9P6EB19_9AGAR</name>
<feature type="compositionally biased region" description="Low complexity" evidence="4">
    <location>
        <begin position="551"/>
        <end position="575"/>
    </location>
</feature>
<dbReference type="Pfam" id="PF02845">
    <property type="entry name" value="CUE"/>
    <property type="match status" value="1"/>
</dbReference>
<feature type="region of interest" description="Disordered" evidence="4">
    <location>
        <begin position="869"/>
        <end position="997"/>
    </location>
</feature>
<feature type="compositionally biased region" description="Low complexity" evidence="4">
    <location>
        <begin position="646"/>
        <end position="666"/>
    </location>
</feature>
<keyword evidence="3" id="KW-0597">Phosphoprotein</keyword>
<feature type="compositionally biased region" description="Low complexity" evidence="4">
    <location>
        <begin position="704"/>
        <end position="722"/>
    </location>
</feature>
<organism evidence="6 7">
    <name type="scientific">Crepidotus variabilis</name>
    <dbReference type="NCBI Taxonomy" id="179855"/>
    <lineage>
        <taxon>Eukaryota</taxon>
        <taxon>Fungi</taxon>
        <taxon>Dikarya</taxon>
        <taxon>Basidiomycota</taxon>
        <taxon>Agaricomycotina</taxon>
        <taxon>Agaricomycetes</taxon>
        <taxon>Agaricomycetidae</taxon>
        <taxon>Agaricales</taxon>
        <taxon>Agaricineae</taxon>
        <taxon>Crepidotaceae</taxon>
        <taxon>Crepidotus</taxon>
    </lineage>
</organism>
<dbReference type="EMBL" id="MU157876">
    <property type="protein sequence ID" value="KAF9526076.1"/>
    <property type="molecule type" value="Genomic_DNA"/>
</dbReference>
<protein>
    <recommendedName>
        <fullName evidence="5">CUE domain-containing protein</fullName>
    </recommendedName>
</protein>
<feature type="compositionally biased region" description="Polar residues" evidence="4">
    <location>
        <begin position="611"/>
        <end position="645"/>
    </location>
</feature>
<feature type="compositionally biased region" description="Pro residues" evidence="4">
    <location>
        <begin position="737"/>
        <end position="751"/>
    </location>
</feature>
<feature type="region of interest" description="Disordered" evidence="4">
    <location>
        <begin position="783"/>
        <end position="848"/>
    </location>
</feature>
<dbReference type="InterPro" id="IPR051833">
    <property type="entry name" value="TC-DDR_regulator"/>
</dbReference>
<feature type="compositionally biased region" description="Low complexity" evidence="4">
    <location>
        <begin position="266"/>
        <end position="277"/>
    </location>
</feature>
<feature type="compositionally biased region" description="Polar residues" evidence="4">
    <location>
        <begin position="209"/>
        <end position="228"/>
    </location>
</feature>
<feature type="region of interest" description="Disordered" evidence="4">
    <location>
        <begin position="416"/>
        <end position="575"/>
    </location>
</feature>
<feature type="compositionally biased region" description="Pro residues" evidence="4">
    <location>
        <begin position="441"/>
        <end position="452"/>
    </location>
</feature>
<dbReference type="InterPro" id="IPR003892">
    <property type="entry name" value="CUE"/>
</dbReference>
<feature type="compositionally biased region" description="Low complexity" evidence="4">
    <location>
        <begin position="592"/>
        <end position="610"/>
    </location>
</feature>
<feature type="compositionally biased region" description="Low complexity" evidence="4">
    <location>
        <begin position="882"/>
        <end position="897"/>
    </location>
</feature>
<evidence type="ECO:0000313" key="7">
    <source>
        <dbReference type="Proteomes" id="UP000807306"/>
    </source>
</evidence>
<dbReference type="PANTHER" id="PTHR16308:SF13">
    <property type="entry name" value="PROTEIN LINGERER"/>
    <property type="match status" value="1"/>
</dbReference>
<feature type="compositionally biased region" description="Basic residues" evidence="4">
    <location>
        <begin position="832"/>
        <end position="841"/>
    </location>
</feature>
<feature type="compositionally biased region" description="Low complexity" evidence="4">
    <location>
        <begin position="320"/>
        <end position="337"/>
    </location>
</feature>
<evidence type="ECO:0000256" key="4">
    <source>
        <dbReference type="SAM" id="MobiDB-lite"/>
    </source>
</evidence>
<proteinExistence type="predicted"/>
<keyword evidence="7" id="KW-1185">Reference proteome</keyword>
<feature type="region of interest" description="Disordered" evidence="4">
    <location>
        <begin position="690"/>
        <end position="754"/>
    </location>
</feature>
<feature type="compositionally biased region" description="Gly residues" evidence="4">
    <location>
        <begin position="97"/>
        <end position="119"/>
    </location>
</feature>
<keyword evidence="2" id="KW-0963">Cytoplasm</keyword>
<evidence type="ECO:0000256" key="1">
    <source>
        <dbReference type="ARBA" id="ARBA00004496"/>
    </source>
</evidence>
<evidence type="ECO:0000256" key="3">
    <source>
        <dbReference type="ARBA" id="ARBA00022553"/>
    </source>
</evidence>
<evidence type="ECO:0000313" key="6">
    <source>
        <dbReference type="EMBL" id="KAF9526076.1"/>
    </source>
</evidence>
<feature type="region of interest" description="Disordered" evidence="4">
    <location>
        <begin position="208"/>
        <end position="350"/>
    </location>
</feature>
<gene>
    <name evidence="6" type="ORF">CPB83DRAFT_858626</name>
</gene>
<feature type="compositionally biased region" description="Polar residues" evidence="4">
    <location>
        <begin position="173"/>
        <end position="190"/>
    </location>
</feature>
<feature type="compositionally biased region" description="Polar residues" evidence="4">
    <location>
        <begin position="1"/>
        <end position="18"/>
    </location>
</feature>
<feature type="region of interest" description="Disordered" evidence="4">
    <location>
        <begin position="592"/>
        <end position="670"/>
    </location>
</feature>
<evidence type="ECO:0000256" key="2">
    <source>
        <dbReference type="ARBA" id="ARBA00022490"/>
    </source>
</evidence>
<sequence>MSQYKSAPRAQHQQQSSDAPYRAGAHQLQELFPSWPNDDLVQLLTDLNGDVTLAATKISDGAVQPWGEVSRKKDKKPTPSAQTSKASTSGRGDFRGARGGRGGRGGPGRGGAVTRGRGGPAKVAGANGHAHLSESSSANEAVFSTPADSTKPVAQDASPKPSSLDSHDLPDGNNVTLNDSSNQAESTSTPAPGVASVRINAAEIVNGSAAASASSKHLTKSPATSKLSWAQIARPLEKSAPPTTPQTQAPASTNVTPAPSQPPAPSSTTPEPSLEPQQNGWEEPTTVEPPSWDDSTQNKTADDWLPTSTAEPVAEPLQTEVASIPSSESEPEPSVEANPPPPVPEAVLEEPKPLPAAVVAAQSALPAQVTATPSPKLSSRPAVTSHRSSTRHKIPDQPVTLPISFGTGIEKVGMQFGSLSLGDAPPEPQNESQAPVAAAPEPTPAPVVPQPKPQVEAPALAPPPATAPPASTSLSSVFQHQQQQLPAPQHPVPTQALHTTQPSVPHHLPTSISQPLPTNQSNSLATASPLQQFAQQHQVVPNQQSPLISASTQQQSQHHQTHHLQQTHTPHLPQQLQQNQALHNYAQHGLPSQLETSQQTQPSTQQQSVQNATHSNYFRGSEPSNNSPYFQTSTPPVTQSQDTSYGSFGQGSQSQHLQQGSHLGGFNNNEYSYTDNARGFYDSYTQQPSFASRNQLGHDDVKGLTSASQQPSAASLPPSSTQGPQSHSSQAANQPQPNTPQGPQQYPPPVPYYYTHAYPQNQYYGSPYSSGYVPQPFVKYPTMFQPGPPGPASAGNPSSKQPTNIGVGVQPQTNPYNQSLYQQGGYDDYQNHPHHSQHQHNHSLGLGQGGIGVNSADYGKPLYGSSGQTGMQGFMGLGGQTGTSSSGPSSNAGPRSSTSPEAAYKPYASKDVGVSGGRGAPVPQGQGQVPQSQNQGPTGQTGPQGQGFYSGNRFSGNVAAAGAGGAAQQPQGHLGYPQGVNDNFYGYQPRQQQGYWQ</sequence>
<dbReference type="Proteomes" id="UP000807306">
    <property type="component" value="Unassembled WGS sequence"/>
</dbReference>
<comment type="caution">
    <text evidence="6">The sequence shown here is derived from an EMBL/GenBank/DDBJ whole genome shotgun (WGS) entry which is preliminary data.</text>
</comment>